<accession>A0ACC0VIW5</accession>
<gene>
    <name evidence="1" type="ORF">PsorP6_013559</name>
</gene>
<dbReference type="Proteomes" id="UP001163321">
    <property type="component" value="Chromosome 9"/>
</dbReference>
<reference evidence="1 2" key="1">
    <citation type="journal article" date="2022" name="bioRxiv">
        <title>The genome of the oomycete Peronosclerospora sorghi, a cosmopolitan pathogen of maize and sorghum, is inflated with dispersed pseudogenes.</title>
        <authorList>
            <person name="Fletcher K."/>
            <person name="Martin F."/>
            <person name="Isakeit T."/>
            <person name="Cavanaugh K."/>
            <person name="Magill C."/>
            <person name="Michelmore R."/>
        </authorList>
    </citation>
    <scope>NUCLEOTIDE SEQUENCE [LARGE SCALE GENOMIC DNA]</scope>
    <source>
        <strain evidence="1">P6</strain>
    </source>
</reference>
<keyword evidence="2" id="KW-1185">Reference proteome</keyword>
<dbReference type="EMBL" id="CM047588">
    <property type="protein sequence ID" value="KAI9905870.1"/>
    <property type="molecule type" value="Genomic_DNA"/>
</dbReference>
<evidence type="ECO:0000313" key="2">
    <source>
        <dbReference type="Proteomes" id="UP001163321"/>
    </source>
</evidence>
<name>A0ACC0VIW5_9STRA</name>
<sequence length="692" mass="77719">MSCRGGDESRGALALTELLSDFEAKQHSQLVLAIDKAVNKTMRKQNEMLQALRTKVEARHRLALCDLCTELARAQPTMIESLISRTLDVQKNPGLVSWMGDDDKRDEAVACLTKLRHQFETSQGNAFRSDFEALLGVYIEYLEIPIVRGTRLNNRIEDLHQGLLEKAGTNQDLINLVHRVRWACFGVRAIGSARLPYDTTKLSENEILELCGCFSAIGVGMPRLALEFDVCKKLGADTSPTSDTSSNSPTKSNGSMDLKVNMDQLREAASSAKDQTPFEYVMDLMNNRGFNMDPTASPPGFDGTQANCLSSLLPRYSNDSFSLSDQASPMLSGSGLNDLNFTGLNLNSSTFNSLNLNSFDARQEPPLSRLGSIGSSNSSSTSQQQTSMTFRCTDSSGRVWSQPPHLNTPPRNSTQFSTCESPIKRSPYSLRGESPLKMSSSADTPRKRLMQQSPNSSNKLPDVPSQANLTLAKSLKFYYDRPTELPKESDRVRKAMFARMLNHMNELPKAALCPLMPGHDDTCPLSHTYLEVMSYNPLFKRLVCRQTSHYWGSQIREDDTCVCLHVDTGLTWEWMDEARDKRFYCLRGAKCINPKCFKSHSFEEMCWYNPSYKIKRCTVRAHEHILRSRGTIAPPLDCSYYHIEEGKNADKRDFAVESDHVGKDVKMLFIERTHKPLADLLEALRYARANNL</sequence>
<proteinExistence type="predicted"/>
<protein>
    <submittedName>
        <fullName evidence="1">Uncharacterized protein</fullName>
    </submittedName>
</protein>
<organism evidence="1 2">
    <name type="scientific">Peronosclerospora sorghi</name>
    <dbReference type="NCBI Taxonomy" id="230839"/>
    <lineage>
        <taxon>Eukaryota</taxon>
        <taxon>Sar</taxon>
        <taxon>Stramenopiles</taxon>
        <taxon>Oomycota</taxon>
        <taxon>Peronosporomycetes</taxon>
        <taxon>Peronosporales</taxon>
        <taxon>Peronosporaceae</taxon>
        <taxon>Peronosclerospora</taxon>
    </lineage>
</organism>
<evidence type="ECO:0000313" key="1">
    <source>
        <dbReference type="EMBL" id="KAI9905870.1"/>
    </source>
</evidence>
<comment type="caution">
    <text evidence="1">The sequence shown here is derived from an EMBL/GenBank/DDBJ whole genome shotgun (WGS) entry which is preliminary data.</text>
</comment>